<keyword evidence="2" id="KW-0963">Cytoplasm</keyword>
<dbReference type="InterPro" id="IPR025944">
    <property type="entry name" value="Sigma_54_int_dom_CS"/>
</dbReference>
<dbReference type="GO" id="GO:0043565">
    <property type="term" value="F:sequence-specific DNA binding"/>
    <property type="evidence" value="ECO:0007669"/>
    <property type="project" value="InterPro"/>
</dbReference>
<dbReference type="PROSITE" id="PS00675">
    <property type="entry name" value="SIGMA54_INTERACT_1"/>
    <property type="match status" value="1"/>
</dbReference>
<dbReference type="SUPFAM" id="SSF52540">
    <property type="entry name" value="P-loop containing nucleoside triphosphate hydrolases"/>
    <property type="match status" value="1"/>
</dbReference>
<dbReference type="CDD" id="cd00009">
    <property type="entry name" value="AAA"/>
    <property type="match status" value="1"/>
</dbReference>
<accession>A0A485LYV6</accession>
<keyword evidence="3" id="KW-0597">Phosphoprotein</keyword>
<dbReference type="Pfam" id="PF00158">
    <property type="entry name" value="Sigma54_activat"/>
    <property type="match status" value="1"/>
</dbReference>
<protein>
    <submittedName>
        <fullName evidence="12">Fused response regulator of ato opeon, in two-component system with AtoS: response regulator sigma54 interaction protein</fullName>
    </submittedName>
</protein>
<evidence type="ECO:0000313" key="12">
    <source>
        <dbReference type="EMBL" id="VFU14170.1"/>
    </source>
</evidence>
<dbReference type="InterPro" id="IPR025662">
    <property type="entry name" value="Sigma_54_int_dom_ATP-bd_1"/>
</dbReference>
<dbReference type="Gene3D" id="3.40.50.300">
    <property type="entry name" value="P-loop containing nucleotide triphosphate hydrolases"/>
    <property type="match status" value="1"/>
</dbReference>
<dbReference type="Gene3D" id="1.10.8.60">
    <property type="match status" value="1"/>
</dbReference>
<evidence type="ECO:0000256" key="6">
    <source>
        <dbReference type="ARBA" id="ARBA00023015"/>
    </source>
</evidence>
<gene>
    <name evidence="12" type="primary">atoC</name>
    <name evidence="12" type="ORF">SCFA_260018</name>
</gene>
<evidence type="ECO:0000256" key="3">
    <source>
        <dbReference type="ARBA" id="ARBA00022553"/>
    </source>
</evidence>
<dbReference type="GO" id="GO:0006355">
    <property type="term" value="P:regulation of DNA-templated transcription"/>
    <property type="evidence" value="ECO:0007669"/>
    <property type="project" value="InterPro"/>
</dbReference>
<evidence type="ECO:0000256" key="8">
    <source>
        <dbReference type="ARBA" id="ARBA00023159"/>
    </source>
</evidence>
<dbReference type="Pfam" id="PF25601">
    <property type="entry name" value="AAA_lid_14"/>
    <property type="match status" value="1"/>
</dbReference>
<keyword evidence="9" id="KW-0804">Transcription</keyword>
<dbReference type="EMBL" id="CAADRM010000088">
    <property type="protein sequence ID" value="VFU14170.1"/>
    <property type="molecule type" value="Genomic_DNA"/>
</dbReference>
<dbReference type="SMART" id="SM00448">
    <property type="entry name" value="REC"/>
    <property type="match status" value="1"/>
</dbReference>
<dbReference type="FunFam" id="3.40.50.300:FF:000006">
    <property type="entry name" value="DNA-binding transcriptional regulator NtrC"/>
    <property type="match status" value="1"/>
</dbReference>
<dbReference type="SMART" id="SM00382">
    <property type="entry name" value="AAA"/>
    <property type="match status" value="1"/>
</dbReference>
<proteinExistence type="predicted"/>
<comment type="subcellular location">
    <subcellularLocation>
        <location evidence="1">Cytoplasm</location>
    </subcellularLocation>
</comment>
<sequence>MNKKILVVDDEIGIRESLQKILGKEGFSVETASNGDEAFKILRRGGIDLLITDIRMAGMDGVELLKVCKSVSPFTEVIIITGYASVDTAVDSMKQGAYDYITKPFKKADILKAVNKAIEKQILTMDNIRMKERIEAFESGPLIESSSPRMRSIMELVRQVAPSQATVLILGESGTGKEVIADMIHQLSPRGSRPMVKVNCAAIPETLIESELFGYEKGAFTGAVARKEGRFEVADKSSIFLDEIGEVPQAVQVKLLRILQEGNFERLGSNKTIHTDTRIIAATNKDLQAMVKEGLFREDLYWRLNVITIKLPGLKERKEDVPNLVQHFINRFSKKNAKDISGIESKAMELLLSYEWPGNVRELENMIERCVVLDRDGIIGADDLPRELTQCSTRMTESVTIPLGTPLDEVERILMEETLKRTGGDKGLASKLLGISTRTLYRKMDRKDE</sequence>
<dbReference type="InterPro" id="IPR003593">
    <property type="entry name" value="AAA+_ATPase"/>
</dbReference>
<organism evidence="12">
    <name type="scientific">anaerobic digester metagenome</name>
    <dbReference type="NCBI Taxonomy" id="1263854"/>
    <lineage>
        <taxon>unclassified sequences</taxon>
        <taxon>metagenomes</taxon>
        <taxon>ecological metagenomes</taxon>
    </lineage>
</organism>
<dbReference type="GO" id="GO:0000160">
    <property type="term" value="P:phosphorelay signal transduction system"/>
    <property type="evidence" value="ECO:0007669"/>
    <property type="project" value="InterPro"/>
</dbReference>
<dbReference type="PROSITE" id="PS00688">
    <property type="entry name" value="SIGMA54_INTERACT_3"/>
    <property type="match status" value="1"/>
</dbReference>
<dbReference type="InterPro" id="IPR002197">
    <property type="entry name" value="HTH_Fis"/>
</dbReference>
<dbReference type="SUPFAM" id="SSF52172">
    <property type="entry name" value="CheY-like"/>
    <property type="match status" value="1"/>
</dbReference>
<reference evidence="12" key="1">
    <citation type="submission" date="2019-03" db="EMBL/GenBank/DDBJ databases">
        <authorList>
            <person name="Hao L."/>
        </authorList>
    </citation>
    <scope>NUCLEOTIDE SEQUENCE</scope>
</reference>
<keyword evidence="4" id="KW-0547">Nucleotide-binding</keyword>
<dbReference type="GO" id="GO:0005524">
    <property type="term" value="F:ATP binding"/>
    <property type="evidence" value="ECO:0007669"/>
    <property type="project" value="UniProtKB-KW"/>
</dbReference>
<dbReference type="InterPro" id="IPR011006">
    <property type="entry name" value="CheY-like_superfamily"/>
</dbReference>
<name>A0A485LYV6_9ZZZZ</name>
<dbReference type="Pfam" id="PF02954">
    <property type="entry name" value="HTH_8"/>
    <property type="match status" value="1"/>
</dbReference>
<keyword evidence="7" id="KW-0238">DNA-binding</keyword>
<dbReference type="FunFam" id="3.40.50.2300:FF:000018">
    <property type="entry name" value="DNA-binding transcriptional regulator NtrC"/>
    <property type="match status" value="1"/>
</dbReference>
<evidence type="ECO:0000256" key="7">
    <source>
        <dbReference type="ARBA" id="ARBA00023125"/>
    </source>
</evidence>
<evidence type="ECO:0000256" key="2">
    <source>
        <dbReference type="ARBA" id="ARBA00022490"/>
    </source>
</evidence>
<dbReference type="InterPro" id="IPR002078">
    <property type="entry name" value="Sigma_54_int"/>
</dbReference>
<dbReference type="InterPro" id="IPR058031">
    <property type="entry name" value="AAA_lid_NorR"/>
</dbReference>
<evidence type="ECO:0000256" key="5">
    <source>
        <dbReference type="ARBA" id="ARBA00022840"/>
    </source>
</evidence>
<dbReference type="Gene3D" id="1.10.10.60">
    <property type="entry name" value="Homeodomain-like"/>
    <property type="match status" value="1"/>
</dbReference>
<keyword evidence="5" id="KW-0067">ATP-binding</keyword>
<feature type="domain" description="Sigma-54 factor interaction" evidence="10">
    <location>
        <begin position="143"/>
        <end position="372"/>
    </location>
</feature>
<dbReference type="InterPro" id="IPR009057">
    <property type="entry name" value="Homeodomain-like_sf"/>
</dbReference>
<dbReference type="SUPFAM" id="SSF46689">
    <property type="entry name" value="Homeodomain-like"/>
    <property type="match status" value="1"/>
</dbReference>
<dbReference type="PANTHER" id="PTHR32071">
    <property type="entry name" value="TRANSCRIPTIONAL REGULATORY PROTEIN"/>
    <property type="match status" value="1"/>
</dbReference>
<keyword evidence="6" id="KW-0805">Transcription regulation</keyword>
<evidence type="ECO:0000256" key="4">
    <source>
        <dbReference type="ARBA" id="ARBA00022741"/>
    </source>
</evidence>
<dbReference type="InterPro" id="IPR027417">
    <property type="entry name" value="P-loop_NTPase"/>
</dbReference>
<dbReference type="PROSITE" id="PS50110">
    <property type="entry name" value="RESPONSE_REGULATORY"/>
    <property type="match status" value="1"/>
</dbReference>
<feature type="domain" description="Response regulatory" evidence="11">
    <location>
        <begin position="4"/>
        <end position="118"/>
    </location>
</feature>
<evidence type="ECO:0000256" key="9">
    <source>
        <dbReference type="ARBA" id="ARBA00023163"/>
    </source>
</evidence>
<dbReference type="PANTHER" id="PTHR32071:SF57">
    <property type="entry name" value="C4-DICARBOXYLATE TRANSPORT TRANSCRIPTIONAL REGULATORY PROTEIN DCTD"/>
    <property type="match status" value="1"/>
</dbReference>
<dbReference type="GO" id="GO:0005737">
    <property type="term" value="C:cytoplasm"/>
    <property type="evidence" value="ECO:0007669"/>
    <property type="project" value="UniProtKB-SubCell"/>
</dbReference>
<evidence type="ECO:0000259" key="10">
    <source>
        <dbReference type="PROSITE" id="PS50045"/>
    </source>
</evidence>
<dbReference type="FunFam" id="1.10.8.60:FF:000014">
    <property type="entry name" value="DNA-binding transcriptional regulator NtrC"/>
    <property type="match status" value="1"/>
</dbReference>
<keyword evidence="8" id="KW-0010">Activator</keyword>
<evidence type="ECO:0000259" key="11">
    <source>
        <dbReference type="PROSITE" id="PS50110"/>
    </source>
</evidence>
<dbReference type="AlphaFoldDB" id="A0A485LYV6"/>
<evidence type="ECO:0000256" key="1">
    <source>
        <dbReference type="ARBA" id="ARBA00004496"/>
    </source>
</evidence>
<dbReference type="PROSITE" id="PS50045">
    <property type="entry name" value="SIGMA54_INTERACT_4"/>
    <property type="match status" value="1"/>
</dbReference>
<dbReference type="Pfam" id="PF00072">
    <property type="entry name" value="Response_reg"/>
    <property type="match status" value="1"/>
</dbReference>
<dbReference type="InterPro" id="IPR001789">
    <property type="entry name" value="Sig_transdc_resp-reg_receiver"/>
</dbReference>
<dbReference type="Gene3D" id="3.40.50.2300">
    <property type="match status" value="1"/>
</dbReference>